<protein>
    <submittedName>
        <fullName evidence="2">Uncharacterized protein</fullName>
    </submittedName>
</protein>
<feature type="compositionally biased region" description="Polar residues" evidence="1">
    <location>
        <begin position="460"/>
        <end position="483"/>
    </location>
</feature>
<gene>
    <name evidence="2" type="ORF">BGZ97_012203</name>
</gene>
<dbReference type="AlphaFoldDB" id="A0A9P6R1V3"/>
<evidence type="ECO:0000313" key="2">
    <source>
        <dbReference type="EMBL" id="KAG0310953.1"/>
    </source>
</evidence>
<comment type="caution">
    <text evidence="2">The sequence shown here is derived from an EMBL/GenBank/DDBJ whole genome shotgun (WGS) entry which is preliminary data.</text>
</comment>
<dbReference type="GO" id="GO:0016779">
    <property type="term" value="F:nucleotidyltransferase activity"/>
    <property type="evidence" value="ECO:0007669"/>
    <property type="project" value="TreeGrafter"/>
</dbReference>
<evidence type="ECO:0000313" key="3">
    <source>
        <dbReference type="Proteomes" id="UP000823405"/>
    </source>
</evidence>
<dbReference type="OrthoDB" id="2274644at2759"/>
<feature type="region of interest" description="Disordered" evidence="1">
    <location>
        <begin position="636"/>
        <end position="656"/>
    </location>
</feature>
<feature type="compositionally biased region" description="Basic residues" evidence="1">
    <location>
        <begin position="484"/>
        <end position="495"/>
    </location>
</feature>
<dbReference type="GO" id="GO:0031123">
    <property type="term" value="P:RNA 3'-end processing"/>
    <property type="evidence" value="ECO:0007669"/>
    <property type="project" value="TreeGrafter"/>
</dbReference>
<organism evidence="2 3">
    <name type="scientific">Linnemannia gamsii</name>
    <dbReference type="NCBI Taxonomy" id="64522"/>
    <lineage>
        <taxon>Eukaryota</taxon>
        <taxon>Fungi</taxon>
        <taxon>Fungi incertae sedis</taxon>
        <taxon>Mucoromycota</taxon>
        <taxon>Mortierellomycotina</taxon>
        <taxon>Mortierellomycetes</taxon>
        <taxon>Mortierellales</taxon>
        <taxon>Mortierellaceae</taxon>
        <taxon>Linnemannia</taxon>
    </lineage>
</organism>
<name>A0A9P6R1V3_9FUNG</name>
<feature type="region of interest" description="Disordered" evidence="1">
    <location>
        <begin position="416"/>
        <end position="510"/>
    </location>
</feature>
<feature type="compositionally biased region" description="Low complexity" evidence="1">
    <location>
        <begin position="416"/>
        <end position="459"/>
    </location>
</feature>
<dbReference type="Proteomes" id="UP000823405">
    <property type="component" value="Unassembled WGS sequence"/>
</dbReference>
<sequence length="702" mass="78838">MATPDPEHYAFVDLLFERLLFERVHVRNQTAGCCISPGALSMQLDLIGRYYTAIAMPTFQRLCGEAIHNRDFSNWGVLSYLSNHQKQQQQPFKIFPNSLAAKFELEIESDRSSKLCDHIFCPWMSHKQIKDFRKDYANKVSKEHRSEFEFLVDMLDQNGLLRVPGCDTEPEFLSRKTEKVPAAEIPTRHTDGLKATHICTDARVLQEASLLNNIKTITSLEPVLISSSANGINVSDSDVEIVLVAPETTGSSLDSTTSVRDKDEINDNASTFTNTGMKSASNLNRAKCGEDSPLTMKELAALLTKAGYKSIQHLDRYFDPSSEINVDYLFFIDPRSDLTCQIALDHPLGIRVRDLLQDYANIDTRVEPLVFVVQKTLDDFGRCRLYLSNYAVALMTIAFLQTKKILPLLQRHMMVPPSASSPTQSTPAATKLPQSPQSTTSTSSPRPLPRSQLRSQPRSAQNDQLKKNLQTANPQAPSKTQIKNQKRKDKKRIHRDKSLPAATEQVRTMSGGKRMVDCRYDKALARTRPFDNKTTRETVAELLVDFMNYFGFSHKSIQCEISIISGSITSPVKIPGSASGSQSTRGAAGKMNLPCLVVRDPFVTDRNVTWLCSQWRLAHCERMFVRAVMFLEGAGVESDKDDESDSESDIRDDYECDEEDDDAMEAIYAGYAGDYDNEYVDPLTSMSLLSFLASVPKQPRHY</sequence>
<accession>A0A9P6R1V3</accession>
<keyword evidence="3" id="KW-1185">Reference proteome</keyword>
<dbReference type="PANTHER" id="PTHR12271">
    <property type="entry name" value="POLY A POLYMERASE CID PAP -RELATED"/>
    <property type="match status" value="1"/>
</dbReference>
<dbReference type="Gene3D" id="1.10.1410.10">
    <property type="match status" value="1"/>
</dbReference>
<evidence type="ECO:0000256" key="1">
    <source>
        <dbReference type="SAM" id="MobiDB-lite"/>
    </source>
</evidence>
<reference evidence="2" key="1">
    <citation type="journal article" date="2020" name="Fungal Divers.">
        <title>Resolving the Mortierellaceae phylogeny through synthesis of multi-gene phylogenetics and phylogenomics.</title>
        <authorList>
            <person name="Vandepol N."/>
            <person name="Liber J."/>
            <person name="Desiro A."/>
            <person name="Na H."/>
            <person name="Kennedy M."/>
            <person name="Barry K."/>
            <person name="Grigoriev I.V."/>
            <person name="Miller A.N."/>
            <person name="O'Donnell K."/>
            <person name="Stajich J.E."/>
            <person name="Bonito G."/>
        </authorList>
    </citation>
    <scope>NUCLEOTIDE SEQUENCE</scope>
    <source>
        <strain evidence="2">NVP60</strain>
    </source>
</reference>
<dbReference type="PANTHER" id="PTHR12271:SF40">
    <property type="entry name" value="POLY(A) RNA POLYMERASE GLD2"/>
    <property type="match status" value="1"/>
</dbReference>
<dbReference type="SUPFAM" id="SSF81631">
    <property type="entry name" value="PAP/OAS1 substrate-binding domain"/>
    <property type="match status" value="1"/>
</dbReference>
<dbReference type="EMBL" id="JAAAIN010000777">
    <property type="protein sequence ID" value="KAG0310953.1"/>
    <property type="molecule type" value="Genomic_DNA"/>
</dbReference>
<proteinExistence type="predicted"/>